<dbReference type="CDD" id="cd00067">
    <property type="entry name" value="GAL4"/>
    <property type="match status" value="1"/>
</dbReference>
<organism evidence="5 6">
    <name type="scientific">Beauveria asiatica</name>
    <dbReference type="NCBI Taxonomy" id="1069075"/>
    <lineage>
        <taxon>Eukaryota</taxon>
        <taxon>Fungi</taxon>
        <taxon>Dikarya</taxon>
        <taxon>Ascomycota</taxon>
        <taxon>Pezizomycotina</taxon>
        <taxon>Sordariomycetes</taxon>
        <taxon>Hypocreomycetidae</taxon>
        <taxon>Hypocreales</taxon>
        <taxon>Cordycipitaceae</taxon>
        <taxon>Beauveria</taxon>
    </lineage>
</organism>
<dbReference type="Gene3D" id="4.10.240.10">
    <property type="entry name" value="Zn(2)-C6 fungal-type DNA-binding domain"/>
    <property type="match status" value="1"/>
</dbReference>
<proteinExistence type="predicted"/>
<keyword evidence="6" id="KW-1185">Reference proteome</keyword>
<comment type="caution">
    <text evidence="5">The sequence shown here is derived from an EMBL/GenBank/DDBJ whole genome shotgun (WGS) entry which is preliminary data.</text>
</comment>
<evidence type="ECO:0000256" key="1">
    <source>
        <dbReference type="ARBA" id="ARBA00022723"/>
    </source>
</evidence>
<keyword evidence="1" id="KW-0479">Metal-binding</keyword>
<dbReference type="GO" id="GO:0000981">
    <property type="term" value="F:DNA-binding transcription factor activity, RNA polymerase II-specific"/>
    <property type="evidence" value="ECO:0007669"/>
    <property type="project" value="InterPro"/>
</dbReference>
<dbReference type="Proteomes" id="UP001397290">
    <property type="component" value="Unassembled WGS sequence"/>
</dbReference>
<gene>
    <name evidence="5" type="ORF">G3M48_001688</name>
</gene>
<dbReference type="PROSITE" id="PS50048">
    <property type="entry name" value="ZN2_CY6_FUNGAL_2"/>
    <property type="match status" value="1"/>
</dbReference>
<dbReference type="AlphaFoldDB" id="A0AAW0S8F4"/>
<evidence type="ECO:0000256" key="3">
    <source>
        <dbReference type="SAM" id="MobiDB-lite"/>
    </source>
</evidence>
<dbReference type="Pfam" id="PF04082">
    <property type="entry name" value="Fungal_trans"/>
    <property type="match status" value="1"/>
</dbReference>
<dbReference type="InterPro" id="IPR007219">
    <property type="entry name" value="XnlR_reg_dom"/>
</dbReference>
<dbReference type="EMBL" id="JAAHCF010000015">
    <property type="protein sequence ID" value="KAK8150480.1"/>
    <property type="molecule type" value="Genomic_DNA"/>
</dbReference>
<feature type="region of interest" description="Disordered" evidence="3">
    <location>
        <begin position="154"/>
        <end position="174"/>
    </location>
</feature>
<accession>A0AAW0S8F4</accession>
<dbReference type="Pfam" id="PF00172">
    <property type="entry name" value="Zn_clus"/>
    <property type="match status" value="1"/>
</dbReference>
<keyword evidence="2" id="KW-0539">Nucleus</keyword>
<reference evidence="5 6" key="1">
    <citation type="submission" date="2020-02" db="EMBL/GenBank/DDBJ databases">
        <title>Comparative genomics of the hypocrealean fungal genus Beauvera.</title>
        <authorList>
            <person name="Showalter D.N."/>
            <person name="Bushley K.E."/>
            <person name="Rehner S.A."/>
        </authorList>
    </citation>
    <scope>NUCLEOTIDE SEQUENCE [LARGE SCALE GENOMIC DNA]</scope>
    <source>
        <strain evidence="5 6">ARSEF4384</strain>
    </source>
</reference>
<evidence type="ECO:0000259" key="4">
    <source>
        <dbReference type="PROSITE" id="PS50048"/>
    </source>
</evidence>
<dbReference type="PANTHER" id="PTHR31668">
    <property type="entry name" value="GLUCOSE TRANSPORT TRANSCRIPTION REGULATOR RGT1-RELATED-RELATED"/>
    <property type="match status" value="1"/>
</dbReference>
<feature type="domain" description="Zn(2)-C6 fungal-type" evidence="4">
    <location>
        <begin position="22"/>
        <end position="64"/>
    </location>
</feature>
<dbReference type="InterPro" id="IPR001138">
    <property type="entry name" value="Zn2Cys6_DnaBD"/>
</dbReference>
<dbReference type="GO" id="GO:0008270">
    <property type="term" value="F:zinc ion binding"/>
    <property type="evidence" value="ECO:0007669"/>
    <property type="project" value="InterPro"/>
</dbReference>
<dbReference type="InterPro" id="IPR036864">
    <property type="entry name" value="Zn2-C6_fun-type_DNA-bd_sf"/>
</dbReference>
<dbReference type="SUPFAM" id="SSF57701">
    <property type="entry name" value="Zn2/Cys6 DNA-binding domain"/>
    <property type="match status" value="1"/>
</dbReference>
<evidence type="ECO:0000313" key="5">
    <source>
        <dbReference type="EMBL" id="KAK8150480.1"/>
    </source>
</evidence>
<dbReference type="GO" id="GO:0001080">
    <property type="term" value="P:nitrogen catabolite activation of transcription from RNA polymerase II promoter"/>
    <property type="evidence" value="ECO:0007669"/>
    <property type="project" value="TreeGrafter"/>
</dbReference>
<protein>
    <recommendedName>
        <fullName evidence="4">Zn(2)-C6 fungal-type domain-containing protein</fullName>
    </recommendedName>
</protein>
<dbReference type="GO" id="GO:0003677">
    <property type="term" value="F:DNA binding"/>
    <property type="evidence" value="ECO:0007669"/>
    <property type="project" value="InterPro"/>
</dbReference>
<dbReference type="GO" id="GO:0006351">
    <property type="term" value="P:DNA-templated transcription"/>
    <property type="evidence" value="ECO:0007669"/>
    <property type="project" value="InterPro"/>
</dbReference>
<dbReference type="InterPro" id="IPR050797">
    <property type="entry name" value="Carb_Metab_Trans_Reg"/>
</dbReference>
<evidence type="ECO:0000313" key="6">
    <source>
        <dbReference type="Proteomes" id="UP001397290"/>
    </source>
</evidence>
<dbReference type="PANTHER" id="PTHR31668:SF4">
    <property type="entry name" value="TRANSCRIPTIONAL ACTIVATOR PROTEIN DAL81"/>
    <property type="match status" value="1"/>
</dbReference>
<sequence length="886" mass="98372">MSSSATIGTATRQYRCQKRQKPCDHCRERKLKCQIDGGSTNTNRSSGGRPPCQRCARSNIPCTYVGRPRRRTSAMPAASASAAALVSNAPAAPTTSTAAEAAAAELDSSSALSHASLHDGMAASAPLGYRETSHMAMPSTCDMDAGTIPASAAAPALNTPTSSSYHASSSGRVSTQLSQSMDGIDGHSIMLLGASSESDPWLLRHCHFDQLGLRSVHKMYFRNAGGVPTTDKIPIHFIVSDNKYLDHPLLPMYHSIGGDARLQLNQLVQPIFRKHVYPTLPVIPNAYMDIPLSTGATSPVMSTALDSIPTAVLAAMYGLAMPFALNDELLAVVNAFETPPLLQLWTLVHALIQADIHRPSVSTVQAALLFLHKDSSSHTTSNSRSGGNDLSSSAFLWSFIGSTVGMAHSLGLQIECQMFGIPNADKRLRRRLWWALYIEEKWQSLLMGRPPFIRADEWDVGELIDRDFEMKTTSSYFDEAAAVVGRTFLPFRDMARLAVIVADVQEKLYSLRACQKLAEDLALSISTAKPLFDRLNDWRSSINAPEPFYDNIAGTSPYPTTMYFAYLTIVTYIWRALLRPTVRSSPPPRIIDVEEEAPLQDAGGFFFEELSWDFSDLPEIELHLEEDMHAHGEASATIKELHQAAQAYGGTVATFTSRLTSRHFDEFWYSWSRIGFAVISNFLTVLLVQAPTAENTPRAKWMLESWRQTLRYQSKAFPILRLAMARLNAFYWGGLAETFCLPPHVQEVPIRKTVYPYGVVERGSPRQQLQGQPEMSTANQQLFNVHTWHDLEDAAPPPYEKKERLPPSYHELKRTDRHATTTTGWKGSLRRMFPVERRFETVTLGKSLPSARRTTATGTNPMLKRAEPLDFCGTNIFAWTLTYVQE</sequence>
<dbReference type="CDD" id="cd12148">
    <property type="entry name" value="fungal_TF_MHR"/>
    <property type="match status" value="1"/>
</dbReference>
<evidence type="ECO:0000256" key="2">
    <source>
        <dbReference type="ARBA" id="ARBA00023242"/>
    </source>
</evidence>
<name>A0AAW0S8F4_9HYPO</name>
<dbReference type="SMART" id="SM00066">
    <property type="entry name" value="GAL4"/>
    <property type="match status" value="1"/>
</dbReference>
<dbReference type="GO" id="GO:0005634">
    <property type="term" value="C:nucleus"/>
    <property type="evidence" value="ECO:0007669"/>
    <property type="project" value="TreeGrafter"/>
</dbReference>
<dbReference type="SMART" id="SM00906">
    <property type="entry name" value="Fungal_trans"/>
    <property type="match status" value="1"/>
</dbReference>